<dbReference type="Pfam" id="PF10047">
    <property type="entry name" value="DUF2281"/>
    <property type="match status" value="1"/>
</dbReference>
<reference evidence="2" key="1">
    <citation type="submission" date="2021-04" db="EMBL/GenBank/DDBJ databases">
        <title>Draft genome sequence data of methanotrophic Methylovulum sp. strain S1L and Methylomonas sp. strain S2AM isolated from boreal lake water columns.</title>
        <authorList>
            <person name="Rissanen A.J."/>
            <person name="Mangayil R."/>
            <person name="Svenning M.M."/>
            <person name="Khanongnuch R."/>
        </authorList>
    </citation>
    <scope>NUCLEOTIDE SEQUENCE</scope>
    <source>
        <strain evidence="2">S2AM</strain>
    </source>
</reference>
<evidence type="ECO:0000313" key="2">
    <source>
        <dbReference type="EMBL" id="QWF72095.1"/>
    </source>
</evidence>
<evidence type="ECO:0000313" key="3">
    <source>
        <dbReference type="Proteomes" id="UP000676649"/>
    </source>
</evidence>
<dbReference type="EMBL" id="CP073754">
    <property type="protein sequence ID" value="QWF72095.1"/>
    <property type="molecule type" value="Genomic_DNA"/>
</dbReference>
<evidence type="ECO:0000259" key="1">
    <source>
        <dbReference type="Pfam" id="PF10047"/>
    </source>
</evidence>
<name>A0A975RA49_9GAMM</name>
<dbReference type="Proteomes" id="UP000676649">
    <property type="component" value="Chromosome"/>
</dbReference>
<sequence length="108" mass="12359">MSHIQEISTQCQTLSEDLQKQVLDFIYFLEARYTQKQSTEDVNALTDAELEQACGILKASHGVSLEQIDHKKRNPVILGLMAEEFAIPDDFDKPLPEKLINEFYTDDL</sequence>
<organism evidence="2 3">
    <name type="scientific">Methylomonas paludis</name>
    <dbReference type="NCBI Taxonomy" id="1173101"/>
    <lineage>
        <taxon>Bacteria</taxon>
        <taxon>Pseudomonadati</taxon>
        <taxon>Pseudomonadota</taxon>
        <taxon>Gammaproteobacteria</taxon>
        <taxon>Methylococcales</taxon>
        <taxon>Methylococcaceae</taxon>
        <taxon>Methylomonas</taxon>
    </lineage>
</organism>
<dbReference type="KEGG" id="mpad:KEF85_06510"/>
<protein>
    <submittedName>
        <fullName evidence="2">DUF2281 domain-containing protein</fullName>
    </submittedName>
</protein>
<accession>A0A975RA49</accession>
<proteinExistence type="predicted"/>
<gene>
    <name evidence="2" type="ORF">KEF85_06510</name>
</gene>
<dbReference type="RefSeq" id="WP_215584236.1">
    <property type="nucleotide sequence ID" value="NZ_CP073754.1"/>
</dbReference>
<keyword evidence="3" id="KW-1185">Reference proteome</keyword>
<dbReference type="AlphaFoldDB" id="A0A975RA49"/>
<feature type="domain" description="DUF2281" evidence="1">
    <location>
        <begin position="7"/>
        <end position="58"/>
    </location>
</feature>
<dbReference type="InterPro" id="IPR018739">
    <property type="entry name" value="DUF2281"/>
</dbReference>